<dbReference type="AlphaFoldDB" id="A0A8C5ZLD0"/>
<keyword evidence="4" id="KW-1185">Reference proteome</keyword>
<evidence type="ECO:0000256" key="1">
    <source>
        <dbReference type="SAM" id="MobiDB-lite"/>
    </source>
</evidence>
<reference evidence="3" key="2">
    <citation type="submission" date="2025-09" db="UniProtKB">
        <authorList>
            <consortium name="Ensembl"/>
        </authorList>
    </citation>
    <scope>IDENTIFICATION</scope>
</reference>
<dbReference type="Pfam" id="PF00429">
    <property type="entry name" value="TLV_coat"/>
    <property type="match status" value="1"/>
</dbReference>
<evidence type="ECO:0000313" key="3">
    <source>
        <dbReference type="Ensembl" id="ENSMMMP00000015546.1"/>
    </source>
</evidence>
<dbReference type="SUPFAM" id="SSF49830">
    <property type="entry name" value="ENV polyprotein, receptor-binding domain"/>
    <property type="match status" value="1"/>
</dbReference>
<reference evidence="3" key="1">
    <citation type="submission" date="2025-08" db="UniProtKB">
        <authorList>
            <consortium name="Ensembl"/>
        </authorList>
    </citation>
    <scope>IDENTIFICATION</scope>
</reference>
<keyword evidence="2" id="KW-0472">Membrane</keyword>
<keyword evidence="2" id="KW-0812">Transmembrane</keyword>
<organism evidence="3 4">
    <name type="scientific">Marmota marmota marmota</name>
    <name type="common">Alpine marmot</name>
    <dbReference type="NCBI Taxonomy" id="9994"/>
    <lineage>
        <taxon>Eukaryota</taxon>
        <taxon>Metazoa</taxon>
        <taxon>Chordata</taxon>
        <taxon>Craniata</taxon>
        <taxon>Vertebrata</taxon>
        <taxon>Euteleostomi</taxon>
        <taxon>Mammalia</taxon>
        <taxon>Eutheria</taxon>
        <taxon>Euarchontoglires</taxon>
        <taxon>Glires</taxon>
        <taxon>Rodentia</taxon>
        <taxon>Sciuromorpha</taxon>
        <taxon>Sciuridae</taxon>
        <taxon>Xerinae</taxon>
        <taxon>Marmotini</taxon>
        <taxon>Marmota</taxon>
    </lineage>
</organism>
<dbReference type="InterPro" id="IPR018154">
    <property type="entry name" value="TLV/ENV_coat_polyprotein"/>
</dbReference>
<dbReference type="InterPro" id="IPR008981">
    <property type="entry name" value="FMuLV_rcpt-bd"/>
</dbReference>
<dbReference type="GeneTree" id="ENSGT01150000287137"/>
<proteinExistence type="predicted"/>
<sequence>INPNPKSAKHKTYTLLITLALYAIPLVLGNNPHTPMKLTWQVYSQTGEVIWSISATHTPGTWWPTLTPDFCQLAAGLNSWDIPNRSYDQLSTYMTPRPPGWGMPGCATPTARCRLGQHDFYACPKEGRDRSQEKKCGGYETYFCSSWGCETTGDAYWKPSSSKEFITILKNFTSHGKSPSDCYRPPESYYRGGKSLPLQIQFTERGKKHLAPWLTGRTWGLRWFMTGGDLGIILKIRLSQTPIMMSPIGPNPVLGDQRAPSDPRQPESPPPRSTSIPNDTHHTPTTSLNIPPAPTLPGSGERLLDLIRG</sequence>
<feature type="transmembrane region" description="Helical" evidence="2">
    <location>
        <begin position="12"/>
        <end position="29"/>
    </location>
</feature>
<keyword evidence="2" id="KW-1133">Transmembrane helix</keyword>
<accession>A0A8C5ZLD0</accession>
<feature type="region of interest" description="Disordered" evidence="1">
    <location>
        <begin position="247"/>
        <end position="301"/>
    </location>
</feature>
<evidence type="ECO:0000256" key="2">
    <source>
        <dbReference type="SAM" id="Phobius"/>
    </source>
</evidence>
<dbReference type="Gene3D" id="3.90.310.10">
    <property type="entry name" value="ENV polyprotein, receptor-binding domain"/>
    <property type="match status" value="1"/>
</dbReference>
<dbReference type="Ensembl" id="ENSMMMT00000017728.1">
    <property type="protein sequence ID" value="ENSMMMP00000015546.1"/>
    <property type="gene ID" value="ENSMMMG00000013867.1"/>
</dbReference>
<dbReference type="Proteomes" id="UP000694407">
    <property type="component" value="Unplaced"/>
</dbReference>
<evidence type="ECO:0000313" key="4">
    <source>
        <dbReference type="Proteomes" id="UP000694407"/>
    </source>
</evidence>
<evidence type="ECO:0008006" key="5">
    <source>
        <dbReference type="Google" id="ProtNLM"/>
    </source>
</evidence>
<name>A0A8C5ZLD0_MARMA</name>
<protein>
    <recommendedName>
        <fullName evidence="5">Envelope protein</fullName>
    </recommendedName>
</protein>